<reference evidence="2" key="1">
    <citation type="journal article" date="2021" name="ISME J.">
        <title>Fine-scale metabolic discontinuity in a stratified prokaryote microbiome of a Red Sea deep halocline.</title>
        <authorList>
            <person name="Michoud G."/>
            <person name="Ngugi D.K."/>
            <person name="Barozzi A."/>
            <person name="Merlino G."/>
            <person name="Calleja M.L."/>
            <person name="Delgado-Huertas A."/>
            <person name="Moran X.A.G."/>
            <person name="Daffonchio D."/>
        </authorList>
    </citation>
    <scope>NUCLEOTIDE SEQUENCE</scope>
    <source>
        <strain evidence="2">SuakinDeep_MAG55_1</strain>
    </source>
</reference>
<dbReference type="Gene3D" id="3.30.460.10">
    <property type="entry name" value="Beta Polymerase, domain 2"/>
    <property type="match status" value="1"/>
</dbReference>
<gene>
    <name evidence="2" type="ORF">MAG551_00579</name>
</gene>
<name>A0A941ZZC1_9BACT</name>
<proteinExistence type="predicted"/>
<evidence type="ECO:0000259" key="1">
    <source>
        <dbReference type="Pfam" id="PF01909"/>
    </source>
</evidence>
<sequence length="250" mass="28960">MSNLNLSNLNAQIKDRMEPFFNEILPSYESQINSIYIIGSAVTSDFDVKTSDVDSLIVLKEKTLDIFDFIAPIGKKYGKRRIRAPIIITNDYIHSSLEVFPIQFLNMQTINELVYGDDVLNSIKIEKSDLRLVCERELKGWIQNLGQAYIKSLGNDRIIKELFVSFLSAYIPIFRAILFLYDRELPKDRNAVLDMCEGVLNVKMSVFRELVTIKLGKYKPTHEDLKNDFQRMYNTIDDIAKIIDQYQVQP</sequence>
<evidence type="ECO:0000313" key="2">
    <source>
        <dbReference type="EMBL" id="MBS1257535.1"/>
    </source>
</evidence>
<comment type="caution">
    <text evidence="2">The sequence shown here is derived from an EMBL/GenBank/DDBJ whole genome shotgun (WGS) entry which is preliminary data.</text>
</comment>
<protein>
    <recommendedName>
        <fullName evidence="1">Polymerase nucleotidyl transferase domain-containing protein</fullName>
    </recommendedName>
</protein>
<dbReference type="Pfam" id="PF01909">
    <property type="entry name" value="NTP_transf_2"/>
    <property type="match status" value="1"/>
</dbReference>
<dbReference type="AlphaFoldDB" id="A0A941ZZC1"/>
<evidence type="ECO:0000313" key="3">
    <source>
        <dbReference type="Proteomes" id="UP000722750"/>
    </source>
</evidence>
<organism evidence="2 3">
    <name type="scientific">Candidatus Scalindua arabica</name>
    <dbReference type="NCBI Taxonomy" id="1127984"/>
    <lineage>
        <taxon>Bacteria</taxon>
        <taxon>Pseudomonadati</taxon>
        <taxon>Planctomycetota</taxon>
        <taxon>Candidatus Brocadiia</taxon>
        <taxon>Candidatus Brocadiales</taxon>
        <taxon>Candidatus Scalinduaceae</taxon>
        <taxon>Candidatus Scalindua</taxon>
    </lineage>
</organism>
<dbReference type="InterPro" id="IPR043519">
    <property type="entry name" value="NT_sf"/>
</dbReference>
<dbReference type="InterPro" id="IPR002934">
    <property type="entry name" value="Polymerase_NTP_transf_dom"/>
</dbReference>
<feature type="domain" description="Polymerase nucleotidyl transferase" evidence="1">
    <location>
        <begin position="23"/>
        <end position="99"/>
    </location>
</feature>
<dbReference type="GO" id="GO:0016779">
    <property type="term" value="F:nucleotidyltransferase activity"/>
    <property type="evidence" value="ECO:0007669"/>
    <property type="project" value="InterPro"/>
</dbReference>
<accession>A0A941ZZC1</accession>
<dbReference type="Proteomes" id="UP000722750">
    <property type="component" value="Unassembled WGS sequence"/>
</dbReference>
<dbReference type="EMBL" id="JAANXD010000026">
    <property type="protein sequence ID" value="MBS1257535.1"/>
    <property type="molecule type" value="Genomic_DNA"/>
</dbReference>